<comment type="similarity">
    <text evidence="2 14">Belongs to the peroxin-14 family.</text>
</comment>
<evidence type="ECO:0000256" key="7">
    <source>
        <dbReference type="ARBA" id="ARBA00023010"/>
    </source>
</evidence>
<feature type="region of interest" description="Disordered" evidence="15">
    <location>
        <begin position="220"/>
        <end position="269"/>
    </location>
</feature>
<keyword evidence="20" id="KW-1185">Reference proteome</keyword>
<evidence type="ECO:0000256" key="12">
    <source>
        <dbReference type="ARBA" id="ARBA00053920"/>
    </source>
</evidence>
<feature type="compositionally biased region" description="Basic and acidic residues" evidence="15">
    <location>
        <begin position="146"/>
        <end position="155"/>
    </location>
</feature>
<dbReference type="InterPro" id="IPR025655">
    <property type="entry name" value="PEX14"/>
</dbReference>
<comment type="function">
    <text evidence="12 14">Component of the PEX13-PEX14 docking complex, a translocon channel that specifically mediates the import of peroxisomal cargo proteins bound to PEX5 receptor. The PEX13-PEX14 docking complex forms a large import pore which can be opened to a diameter of about 9 nm. Mechanistically, PEX5 receptor along with cargo proteins associates with the PEX14 subunit of the PEX13-PEX14 docking complex in the cytosol, leading to the insertion of the receptor into the organelle membrane with the concomitant translocation of the cargo into the peroxisome matrix.</text>
</comment>
<name>A0A0Q3MK71_BRADI</name>
<evidence type="ECO:0000256" key="1">
    <source>
        <dbReference type="ARBA" id="ARBA00004549"/>
    </source>
</evidence>
<feature type="compositionally biased region" description="Polar residues" evidence="15">
    <location>
        <begin position="220"/>
        <end position="238"/>
    </location>
</feature>
<feature type="domain" description="Peroxisome membrane anchor protein Pex14p N-terminal" evidence="16">
    <location>
        <begin position="167"/>
        <end position="211"/>
    </location>
</feature>
<proteinExistence type="inferred from homology"/>
<organism evidence="18">
    <name type="scientific">Brachypodium distachyon</name>
    <name type="common">Purple false brome</name>
    <name type="synonym">Trachynia distachya</name>
    <dbReference type="NCBI Taxonomy" id="15368"/>
    <lineage>
        <taxon>Eukaryota</taxon>
        <taxon>Viridiplantae</taxon>
        <taxon>Streptophyta</taxon>
        <taxon>Embryophyta</taxon>
        <taxon>Tracheophyta</taxon>
        <taxon>Spermatophyta</taxon>
        <taxon>Magnoliopsida</taxon>
        <taxon>Liliopsida</taxon>
        <taxon>Poales</taxon>
        <taxon>Poaceae</taxon>
        <taxon>BOP clade</taxon>
        <taxon>Pooideae</taxon>
        <taxon>Stipodae</taxon>
        <taxon>Brachypodieae</taxon>
        <taxon>Brachypodium</taxon>
    </lineage>
</organism>
<evidence type="ECO:0000256" key="8">
    <source>
        <dbReference type="ARBA" id="ARBA00023136"/>
    </source>
</evidence>
<evidence type="ECO:0000256" key="3">
    <source>
        <dbReference type="ARBA" id="ARBA00022448"/>
    </source>
</evidence>
<dbReference type="InParanoid" id="A0A0Q3MK71"/>
<dbReference type="Proteomes" id="UP000008810">
    <property type="component" value="Chromosome 2"/>
</dbReference>
<dbReference type="PANTHER" id="PTHR23058">
    <property type="entry name" value="PEROXISOMAL MEMBRANE PROTEIN PEX14"/>
    <property type="match status" value="1"/>
</dbReference>
<evidence type="ECO:0000313" key="18">
    <source>
        <dbReference type="EMBL" id="KQK04726.1"/>
    </source>
</evidence>
<keyword evidence="7" id="KW-0811">Translocation</keyword>
<dbReference type="FunCoup" id="A0A0Q3MK71">
    <property type="interactions" value="817"/>
</dbReference>
<evidence type="ECO:0000256" key="2">
    <source>
        <dbReference type="ARBA" id="ARBA00005443"/>
    </source>
</evidence>
<dbReference type="OrthoDB" id="441517at2759"/>
<reference evidence="19" key="3">
    <citation type="submission" date="2018-08" db="UniProtKB">
        <authorList>
            <consortium name="EnsemblPlants"/>
        </authorList>
    </citation>
    <scope>IDENTIFICATION</scope>
    <source>
        <strain evidence="19">cv. Bd21</strain>
    </source>
</reference>
<feature type="region of interest" description="Disordered" evidence="15">
    <location>
        <begin position="283"/>
        <end position="380"/>
    </location>
</feature>
<comment type="subunit">
    <text evidence="13">Interacts with PEX13; forming the PEX13-PEX14 docking complex. Interacts with PEX5 (via WxxxF/Y motifs).</text>
</comment>
<feature type="compositionally biased region" description="Basic and acidic residues" evidence="15">
    <location>
        <begin position="96"/>
        <end position="119"/>
    </location>
</feature>
<feature type="compositionally biased region" description="Basic and acidic residues" evidence="15">
    <location>
        <begin position="324"/>
        <end position="342"/>
    </location>
</feature>
<keyword evidence="9 14" id="KW-0576">Peroxisome</keyword>
<feature type="compositionally biased region" description="Basic and acidic residues" evidence="15">
    <location>
        <begin position="239"/>
        <end position="250"/>
    </location>
</feature>
<gene>
    <name evidence="18" type="ORF">BRADI_2g15532v3</name>
</gene>
<accession>A0A0Q3MK71</accession>
<evidence type="ECO:0000256" key="14">
    <source>
        <dbReference type="RuleBase" id="RU367032"/>
    </source>
</evidence>
<evidence type="ECO:0000256" key="11">
    <source>
        <dbReference type="ARBA" id="ARBA00029691"/>
    </source>
</evidence>
<keyword evidence="8 14" id="KW-0472">Membrane</keyword>
<dbReference type="GO" id="GO:1990429">
    <property type="term" value="C:peroxisomal importomer complex"/>
    <property type="evidence" value="ECO:0000318"/>
    <property type="project" value="GO_Central"/>
</dbReference>
<reference evidence="18 19" key="1">
    <citation type="journal article" date="2010" name="Nature">
        <title>Genome sequencing and analysis of the model grass Brachypodium distachyon.</title>
        <authorList>
            <consortium name="International Brachypodium Initiative"/>
        </authorList>
    </citation>
    <scope>NUCLEOTIDE SEQUENCE [LARGE SCALE GENOMIC DNA]</scope>
    <source>
        <strain evidence="18 19">Bd21</strain>
    </source>
</reference>
<dbReference type="Pfam" id="PF04695">
    <property type="entry name" value="Pex14_N"/>
    <property type="match status" value="1"/>
</dbReference>
<evidence type="ECO:0000259" key="17">
    <source>
        <dbReference type="Pfam" id="PF17733"/>
    </source>
</evidence>
<evidence type="ECO:0000256" key="9">
    <source>
        <dbReference type="ARBA" id="ARBA00023140"/>
    </source>
</evidence>
<dbReference type="EMBL" id="CM000881">
    <property type="protein sequence ID" value="KQK04726.1"/>
    <property type="molecule type" value="Genomic_DNA"/>
</dbReference>
<feature type="domain" description="Peroxisomal membrane protein PEX14-like KPWE" evidence="17">
    <location>
        <begin position="266"/>
        <end position="314"/>
    </location>
</feature>
<protein>
    <recommendedName>
        <fullName evidence="10 14">Peroxisomal membrane protein PEX14</fullName>
    </recommendedName>
    <alternativeName>
        <fullName evidence="11 14">Peroxin-14</fullName>
    </alternativeName>
</protein>
<dbReference type="STRING" id="15368.A0A0Q3MK71"/>
<dbReference type="Gramene" id="KQK04726">
    <property type="protein sequence ID" value="KQK04726"/>
    <property type="gene ID" value="BRADI_2g15532v3"/>
</dbReference>
<keyword evidence="4" id="KW-0812">Transmembrane</keyword>
<dbReference type="GO" id="GO:0005778">
    <property type="term" value="C:peroxisomal membrane"/>
    <property type="evidence" value="ECO:0000318"/>
    <property type="project" value="GO_Central"/>
</dbReference>
<dbReference type="GO" id="GO:0005102">
    <property type="term" value="F:signaling receptor binding"/>
    <property type="evidence" value="ECO:0000318"/>
    <property type="project" value="GO_Central"/>
</dbReference>
<dbReference type="Pfam" id="PF17733">
    <property type="entry name" value="KPWE_dom"/>
    <property type="match status" value="1"/>
</dbReference>
<dbReference type="InterPro" id="IPR006785">
    <property type="entry name" value="Pex14_N"/>
</dbReference>
<dbReference type="GO" id="GO:0016560">
    <property type="term" value="P:protein import into peroxisome matrix, docking"/>
    <property type="evidence" value="ECO:0000318"/>
    <property type="project" value="GO_Central"/>
</dbReference>
<dbReference type="AlphaFoldDB" id="A0A0Q3MK71"/>
<dbReference type="Gene3D" id="1.10.10.10">
    <property type="entry name" value="Winged helix-like DNA-binding domain superfamily/Winged helix DNA-binding domain"/>
    <property type="match status" value="1"/>
</dbReference>
<dbReference type="ExpressionAtlas" id="A0A0Q3MK71">
    <property type="expression patterns" value="baseline"/>
</dbReference>
<feature type="region of interest" description="Disordered" evidence="15">
    <location>
        <begin position="1"/>
        <end position="156"/>
    </location>
</feature>
<keyword evidence="6" id="KW-1133">Transmembrane helix</keyword>
<evidence type="ECO:0000313" key="19">
    <source>
        <dbReference type="EnsemblPlants" id="KQK04726"/>
    </source>
</evidence>
<evidence type="ECO:0000313" key="20">
    <source>
        <dbReference type="Proteomes" id="UP000008810"/>
    </source>
</evidence>
<dbReference type="PANTHER" id="PTHR23058:SF11">
    <property type="entry name" value="PEROXISOMAL MEMBRANE PROTEIN PEX14"/>
    <property type="match status" value="1"/>
</dbReference>
<comment type="subcellular location">
    <subcellularLocation>
        <location evidence="1">Peroxisome membrane</location>
        <topology evidence="1">Single-pass membrane protein</topology>
    </subcellularLocation>
</comment>
<evidence type="ECO:0000256" key="15">
    <source>
        <dbReference type="SAM" id="MobiDB-lite"/>
    </source>
</evidence>
<feature type="compositionally biased region" description="Polar residues" evidence="15">
    <location>
        <begin position="343"/>
        <end position="356"/>
    </location>
</feature>
<reference evidence="18" key="2">
    <citation type="submission" date="2017-06" db="EMBL/GenBank/DDBJ databases">
        <title>WGS assembly of Brachypodium distachyon.</title>
        <authorList>
            <consortium name="The International Brachypodium Initiative"/>
            <person name="Lucas S."/>
            <person name="Harmon-Smith M."/>
            <person name="Lail K."/>
            <person name="Tice H."/>
            <person name="Grimwood J."/>
            <person name="Bruce D."/>
            <person name="Barry K."/>
            <person name="Shu S."/>
            <person name="Lindquist E."/>
            <person name="Wang M."/>
            <person name="Pitluck S."/>
            <person name="Vogel J.P."/>
            <person name="Garvin D.F."/>
            <person name="Mockler T.C."/>
            <person name="Schmutz J."/>
            <person name="Rokhsar D."/>
            <person name="Bevan M.W."/>
        </authorList>
    </citation>
    <scope>NUCLEOTIDE SEQUENCE</scope>
    <source>
        <strain evidence="18">Bd21</strain>
    </source>
</reference>
<evidence type="ECO:0000256" key="4">
    <source>
        <dbReference type="ARBA" id="ARBA00022692"/>
    </source>
</evidence>
<keyword evidence="3 14" id="KW-0813">Transport</keyword>
<evidence type="ECO:0000256" key="5">
    <source>
        <dbReference type="ARBA" id="ARBA00022927"/>
    </source>
</evidence>
<evidence type="ECO:0000256" key="13">
    <source>
        <dbReference type="ARBA" id="ARBA00064754"/>
    </source>
</evidence>
<dbReference type="FunFam" id="1.10.10.10:FF:000217">
    <property type="entry name" value="Peroxisomal membrane protein PEX14"/>
    <property type="match status" value="1"/>
</dbReference>
<keyword evidence="5 14" id="KW-0653">Protein transport</keyword>
<evidence type="ECO:0000256" key="6">
    <source>
        <dbReference type="ARBA" id="ARBA00022989"/>
    </source>
</evidence>
<evidence type="ECO:0000256" key="10">
    <source>
        <dbReference type="ARBA" id="ARBA00029502"/>
    </source>
</evidence>
<dbReference type="InterPro" id="IPR040554">
    <property type="entry name" value="KPWE_PEX14_dom"/>
</dbReference>
<sequence length="380" mass="41918">MLQLGPAHTGPSKPAPGLGGPRVSYTQNRPPPVFLLVSSIPSPLQFPAPPDAPRHRQLASPHRPDLELPSPPPHSPPNAIFVPLLPPPTPWSPFVRRGDRTQARRGEPDRRPPEREHGAGARRRWKKMAEREGQGSSKSVHNSLQHTKEQEDIKGEATVVTDSEPMREELVQSAIVFLKHPKVVASSNVQRRSFLENKGLSVDEIDEAFRRLLSLPSNSVNSDTCTPQGVSDHSCTTTREAEIDTERVDVSETPNPETVTPVLPRHPKSYMEVMEMIQRGERPDDIQDINDEPPNPDQPISEPRMAPKPKPWEKQGQESPSWDLKAHPSDSIELRSEVHNDSTDQATGSNSSSNHGDLSLMVEPVTGSEAPTDDAASPKQ</sequence>
<feature type="compositionally biased region" description="Polar residues" evidence="15">
    <location>
        <begin position="134"/>
        <end position="145"/>
    </location>
</feature>
<evidence type="ECO:0000259" key="16">
    <source>
        <dbReference type="Pfam" id="PF04695"/>
    </source>
</evidence>
<dbReference type="InterPro" id="IPR036388">
    <property type="entry name" value="WH-like_DNA-bd_sf"/>
</dbReference>
<dbReference type="EnsemblPlants" id="KQK04726">
    <property type="protein sequence ID" value="KQK04726"/>
    <property type="gene ID" value="BRADI_2g15532v3"/>
</dbReference>